<evidence type="ECO:0000313" key="2">
    <source>
        <dbReference type="EMBL" id="RNB90293.1"/>
    </source>
</evidence>
<protein>
    <submittedName>
        <fullName evidence="2">PilZ domain-containing protein</fullName>
    </submittedName>
</protein>
<name>A0A3M8DQA3_9BACL</name>
<evidence type="ECO:0000313" key="3">
    <source>
        <dbReference type="Proteomes" id="UP000271031"/>
    </source>
</evidence>
<proteinExistence type="predicted"/>
<accession>A0A3M8DQA3</accession>
<keyword evidence="3" id="KW-1185">Reference proteome</keyword>
<dbReference type="Proteomes" id="UP000271031">
    <property type="component" value="Unassembled WGS sequence"/>
</dbReference>
<sequence length="133" mass="15670">MEKNEKVRELFEMLYQRKEGFRYRFPTPHDAMLTIEQGERPIGQKDQVKLLDISLGGAKLSAPGLNIRYEQEPKHVSLSFLLNDKSFTIRGMMIWKQLYLGEYRYGIRFEAERYSQSELLNELKKCAKKEASC</sequence>
<dbReference type="EMBL" id="RHHQ01000007">
    <property type="protein sequence ID" value="RNB90293.1"/>
    <property type="molecule type" value="Genomic_DNA"/>
</dbReference>
<feature type="domain" description="PilZ" evidence="1">
    <location>
        <begin position="20"/>
        <end position="116"/>
    </location>
</feature>
<dbReference type="SUPFAM" id="SSF141371">
    <property type="entry name" value="PilZ domain-like"/>
    <property type="match status" value="1"/>
</dbReference>
<comment type="caution">
    <text evidence="2">The sequence shown here is derived from an EMBL/GenBank/DDBJ whole genome shotgun (WGS) entry which is preliminary data.</text>
</comment>
<dbReference type="InterPro" id="IPR009875">
    <property type="entry name" value="PilZ_domain"/>
</dbReference>
<dbReference type="Gene3D" id="2.40.10.220">
    <property type="entry name" value="predicted glycosyltransferase like domains"/>
    <property type="match status" value="1"/>
</dbReference>
<organism evidence="2 3">
    <name type="scientific">Brevibacillus fluminis</name>
    <dbReference type="NCBI Taxonomy" id="511487"/>
    <lineage>
        <taxon>Bacteria</taxon>
        <taxon>Bacillati</taxon>
        <taxon>Bacillota</taxon>
        <taxon>Bacilli</taxon>
        <taxon>Bacillales</taxon>
        <taxon>Paenibacillaceae</taxon>
        <taxon>Brevibacillus</taxon>
    </lineage>
</organism>
<dbReference type="AlphaFoldDB" id="A0A3M8DQA3"/>
<dbReference type="GO" id="GO:0035438">
    <property type="term" value="F:cyclic-di-GMP binding"/>
    <property type="evidence" value="ECO:0007669"/>
    <property type="project" value="InterPro"/>
</dbReference>
<dbReference type="RefSeq" id="WP_122917221.1">
    <property type="nucleotide sequence ID" value="NZ_RHHQ01000007.1"/>
</dbReference>
<evidence type="ECO:0000259" key="1">
    <source>
        <dbReference type="Pfam" id="PF07238"/>
    </source>
</evidence>
<dbReference type="OrthoDB" id="2354159at2"/>
<gene>
    <name evidence="2" type="ORF">EDM56_07190</name>
</gene>
<dbReference type="Pfam" id="PF07238">
    <property type="entry name" value="PilZ"/>
    <property type="match status" value="1"/>
</dbReference>
<reference evidence="2 3" key="1">
    <citation type="submission" date="2018-10" db="EMBL/GenBank/DDBJ databases">
        <title>Phylogenomics of Brevibacillus.</title>
        <authorList>
            <person name="Dunlap C."/>
        </authorList>
    </citation>
    <scope>NUCLEOTIDE SEQUENCE [LARGE SCALE GENOMIC DNA]</scope>
    <source>
        <strain evidence="2 3">JCM 15716</strain>
    </source>
</reference>